<dbReference type="EMBL" id="MH128984">
    <property type="protein sequence ID" value="AWD90823.1"/>
    <property type="molecule type" value="Genomic_DNA"/>
</dbReference>
<protein>
    <submittedName>
        <fullName evidence="1">Uncharacterized protein</fullName>
    </submittedName>
</protein>
<reference evidence="1 2" key="2">
    <citation type="submission" date="2018-05" db="EMBL/GenBank/DDBJ databases">
        <title>Lysogenic conversion of Stenotrophomonas maltophilia by temperate phage DLP4.</title>
        <authorList>
            <person name="Dennis J."/>
            <person name="Stothard P."/>
        </authorList>
    </citation>
    <scope>NUCLEOTIDE SEQUENCE [LARGE SCALE GENOMIC DNA]</scope>
</reference>
<proteinExistence type="predicted"/>
<organism evidence="1 2">
    <name type="scientific">Burkholderia phage vB_BmuP_KL4</name>
    <dbReference type="NCBI Taxonomy" id="2115967"/>
    <lineage>
        <taxon>Viruses</taxon>
        <taxon>Duplodnaviria</taxon>
        <taxon>Heunggongvirae</taxon>
        <taxon>Uroviricota</taxon>
        <taxon>Caudoviricetes</taxon>
        <taxon>Kelquatrovirus</taxon>
        <taxon>Kelquatrovirus KL4</taxon>
    </lineage>
</organism>
<reference evidence="1 2" key="1">
    <citation type="submission" date="2018-03" db="EMBL/GenBank/DDBJ databases">
        <authorList>
            <person name="Keele B.F."/>
        </authorList>
    </citation>
    <scope>NUCLEOTIDE SEQUENCE [LARGE SCALE GENOMIC DNA]</scope>
</reference>
<dbReference type="KEGG" id="vg:54991224"/>
<evidence type="ECO:0000313" key="1">
    <source>
        <dbReference type="EMBL" id="AWD90823.1"/>
    </source>
</evidence>
<sequence>MGPIMKITDDMLTEWFAVHPSLLDDRAVFSARQVRTIVREAVAARRTTPDRECEWKCDDVDNGIWESACGESWSFIDGGPVENRMLFCHRCGGKLKTAPTSDKGGA</sequence>
<dbReference type="Proteomes" id="UP000246280">
    <property type="component" value="Segment"/>
</dbReference>
<accession>A0A2S1GN90</accession>
<name>A0A2S1GN90_9CAUD</name>
<keyword evidence="2" id="KW-1185">Reference proteome</keyword>
<dbReference type="RefSeq" id="YP_009800721.1">
    <property type="nucleotide sequence ID" value="NC_047958.1"/>
</dbReference>
<dbReference type="GeneID" id="54991224"/>
<evidence type="ECO:0000313" key="2">
    <source>
        <dbReference type="Proteomes" id="UP000246280"/>
    </source>
</evidence>